<comment type="caution">
    <text evidence="4">Lacks conserved residue(s) required for the propagation of feature annotation.</text>
</comment>
<dbReference type="Gene3D" id="3.40.1090.10">
    <property type="entry name" value="Cytosolic phospholipase A2 catalytic domain"/>
    <property type="match status" value="2"/>
</dbReference>
<evidence type="ECO:0000256" key="3">
    <source>
        <dbReference type="ARBA" id="ARBA00023098"/>
    </source>
</evidence>
<protein>
    <submittedName>
        <fullName evidence="7">Patatin-like phospholipase family protein</fullName>
    </submittedName>
</protein>
<dbReference type="RefSeq" id="WP_111498939.1">
    <property type="nucleotide sequence ID" value="NZ_QKYN01000008.1"/>
</dbReference>
<dbReference type="InterPro" id="IPR002641">
    <property type="entry name" value="PNPLA_dom"/>
</dbReference>
<evidence type="ECO:0000313" key="8">
    <source>
        <dbReference type="Proteomes" id="UP000248889"/>
    </source>
</evidence>
<feature type="domain" description="PNPLA" evidence="6">
    <location>
        <begin position="25"/>
        <end position="237"/>
    </location>
</feature>
<dbReference type="PANTHER" id="PTHR14226">
    <property type="entry name" value="NEUROPATHY TARGET ESTERASE/SWISS CHEESE D.MELANOGASTER"/>
    <property type="match status" value="1"/>
</dbReference>
<dbReference type="InterPro" id="IPR050301">
    <property type="entry name" value="NTE"/>
</dbReference>
<proteinExistence type="predicted"/>
<dbReference type="GO" id="GO:0016787">
    <property type="term" value="F:hydrolase activity"/>
    <property type="evidence" value="ECO:0007669"/>
    <property type="project" value="UniProtKB-UniRule"/>
</dbReference>
<dbReference type="PROSITE" id="PS51635">
    <property type="entry name" value="PNPLA"/>
    <property type="match status" value="1"/>
</dbReference>
<name>A0A2X0IRX7_9ACTN</name>
<evidence type="ECO:0000259" key="6">
    <source>
        <dbReference type="PROSITE" id="PS51635"/>
    </source>
</evidence>
<gene>
    <name evidence="7" type="ORF">DN069_02050</name>
</gene>
<keyword evidence="2 4" id="KW-0442">Lipid degradation</keyword>
<feature type="active site" description="Nucleophile" evidence="4">
    <location>
        <position position="63"/>
    </location>
</feature>
<evidence type="ECO:0000256" key="2">
    <source>
        <dbReference type="ARBA" id="ARBA00022963"/>
    </source>
</evidence>
<dbReference type="PANTHER" id="PTHR14226:SF57">
    <property type="entry name" value="BLR7027 PROTEIN"/>
    <property type="match status" value="1"/>
</dbReference>
<evidence type="ECO:0000256" key="1">
    <source>
        <dbReference type="ARBA" id="ARBA00022801"/>
    </source>
</evidence>
<keyword evidence="8" id="KW-1185">Reference proteome</keyword>
<reference evidence="7 8" key="1">
    <citation type="submission" date="2018-06" db="EMBL/GenBank/DDBJ databases">
        <title>Streptacidiphilus pinicola sp. nov., isolated from pine grove soil.</title>
        <authorList>
            <person name="Roh S.G."/>
            <person name="Park S."/>
            <person name="Kim M.-K."/>
            <person name="Yun B.-R."/>
            <person name="Park J."/>
            <person name="Kim M.J."/>
            <person name="Kim Y.S."/>
            <person name="Kim S.B."/>
        </authorList>
    </citation>
    <scope>NUCLEOTIDE SEQUENCE [LARGE SCALE GENOMIC DNA]</scope>
    <source>
        <strain evidence="7 8">MMS16-CNU450</strain>
    </source>
</reference>
<accession>A0A2X0IRX7</accession>
<dbReference type="EMBL" id="QKYN01000008">
    <property type="protein sequence ID" value="RAG87327.1"/>
    <property type="molecule type" value="Genomic_DNA"/>
</dbReference>
<keyword evidence="3 4" id="KW-0443">Lipid metabolism</keyword>
<organism evidence="7 8">
    <name type="scientific">Streptacidiphilus pinicola</name>
    <dbReference type="NCBI Taxonomy" id="2219663"/>
    <lineage>
        <taxon>Bacteria</taxon>
        <taxon>Bacillati</taxon>
        <taxon>Actinomycetota</taxon>
        <taxon>Actinomycetes</taxon>
        <taxon>Kitasatosporales</taxon>
        <taxon>Streptomycetaceae</taxon>
        <taxon>Streptacidiphilus</taxon>
    </lineage>
</organism>
<evidence type="ECO:0000256" key="4">
    <source>
        <dbReference type="PROSITE-ProRule" id="PRU01161"/>
    </source>
</evidence>
<sequence>MAAETADRTDDGTGTGGAAGPRRGLVLGGGGSLGAAWTVGALCALQDACGWDPRRADVVMGTSAGAIVGALLALGAAPADLLDHQRGGEPPDGPMAGVRLDYDTWVGGALPRLPRPGVGSLKLFRDLAGHPHRMPLPTVLAAAAPPGRGSLGGVRALFEQLQLEDRWPDPPKLRVVSVELDTGTRVRFGTSDAPATDLASAVTASCALPAWFEPVRIDGRRFVDGCAWSDTNLDLLAGEPVDEVFVLAPTCARETDHPRSVPARVERHLRRTSTLRLLREARLVRETGAQVHVLVPGPEDLAAMGANLMAPQKRLTVLETSLRTTAAALAETGPGGL</sequence>
<evidence type="ECO:0000313" key="7">
    <source>
        <dbReference type="EMBL" id="RAG87327.1"/>
    </source>
</evidence>
<dbReference type="AlphaFoldDB" id="A0A2X0IRX7"/>
<dbReference type="OrthoDB" id="2339873at2"/>
<comment type="caution">
    <text evidence="7">The sequence shown here is derived from an EMBL/GenBank/DDBJ whole genome shotgun (WGS) entry which is preliminary data.</text>
</comment>
<feature type="active site" description="Proton acceptor" evidence="4">
    <location>
        <position position="224"/>
    </location>
</feature>
<dbReference type="InterPro" id="IPR016035">
    <property type="entry name" value="Acyl_Trfase/lysoPLipase"/>
</dbReference>
<feature type="short sequence motif" description="GXGXXG" evidence="4">
    <location>
        <begin position="29"/>
        <end position="34"/>
    </location>
</feature>
<feature type="compositionally biased region" description="Basic and acidic residues" evidence="5">
    <location>
        <begin position="1"/>
        <end position="11"/>
    </location>
</feature>
<keyword evidence="1 4" id="KW-0378">Hydrolase</keyword>
<dbReference type="SUPFAM" id="SSF52151">
    <property type="entry name" value="FabD/lysophospholipase-like"/>
    <property type="match status" value="1"/>
</dbReference>
<evidence type="ECO:0000256" key="5">
    <source>
        <dbReference type="SAM" id="MobiDB-lite"/>
    </source>
</evidence>
<dbReference type="Pfam" id="PF01734">
    <property type="entry name" value="Patatin"/>
    <property type="match status" value="1"/>
</dbReference>
<dbReference type="GO" id="GO:0016042">
    <property type="term" value="P:lipid catabolic process"/>
    <property type="evidence" value="ECO:0007669"/>
    <property type="project" value="UniProtKB-UniRule"/>
</dbReference>
<feature type="region of interest" description="Disordered" evidence="5">
    <location>
        <begin position="1"/>
        <end position="23"/>
    </location>
</feature>
<dbReference type="Proteomes" id="UP000248889">
    <property type="component" value="Unassembled WGS sequence"/>
</dbReference>
<feature type="short sequence motif" description="GXSXG" evidence="4">
    <location>
        <begin position="61"/>
        <end position="65"/>
    </location>
</feature>